<protein>
    <submittedName>
        <fullName evidence="1">Uncharacterized protein</fullName>
    </submittedName>
</protein>
<proteinExistence type="predicted"/>
<gene>
    <name evidence="1" type="ORF">RHMOL_Rhmol13G0165500</name>
</gene>
<sequence>MTLGSHGGMQGAMMVHLVQYWGLRVTPTIDGPFIMECLTEFYSAYDDNRLWWNGAGLLTRVARNFLRKKNASDNRVELELQPSFIFFPVSRNNIIRYFSAPATESERTQQDELFQKMADKSFTFHFWNSLTSALVPEPESLVSKLLNRHCIRCSDVL</sequence>
<dbReference type="EMBL" id="CM046400">
    <property type="protein sequence ID" value="KAI8524665.1"/>
    <property type="molecule type" value="Genomic_DNA"/>
</dbReference>
<accession>A0ACC0L7I0</accession>
<keyword evidence="2" id="KW-1185">Reference proteome</keyword>
<name>A0ACC0L7I0_RHOML</name>
<reference evidence="1" key="1">
    <citation type="submission" date="2022-02" db="EMBL/GenBank/DDBJ databases">
        <title>Plant Genome Project.</title>
        <authorList>
            <person name="Zhang R.-G."/>
        </authorList>
    </citation>
    <scope>NUCLEOTIDE SEQUENCE</scope>
    <source>
        <strain evidence="1">AT1</strain>
    </source>
</reference>
<organism evidence="1 2">
    <name type="scientific">Rhododendron molle</name>
    <name type="common">Chinese azalea</name>
    <name type="synonym">Azalea mollis</name>
    <dbReference type="NCBI Taxonomy" id="49168"/>
    <lineage>
        <taxon>Eukaryota</taxon>
        <taxon>Viridiplantae</taxon>
        <taxon>Streptophyta</taxon>
        <taxon>Embryophyta</taxon>
        <taxon>Tracheophyta</taxon>
        <taxon>Spermatophyta</taxon>
        <taxon>Magnoliopsida</taxon>
        <taxon>eudicotyledons</taxon>
        <taxon>Gunneridae</taxon>
        <taxon>Pentapetalae</taxon>
        <taxon>asterids</taxon>
        <taxon>Ericales</taxon>
        <taxon>Ericaceae</taxon>
        <taxon>Ericoideae</taxon>
        <taxon>Rhodoreae</taxon>
        <taxon>Rhododendron</taxon>
    </lineage>
</organism>
<evidence type="ECO:0000313" key="2">
    <source>
        <dbReference type="Proteomes" id="UP001062846"/>
    </source>
</evidence>
<evidence type="ECO:0000313" key="1">
    <source>
        <dbReference type="EMBL" id="KAI8524665.1"/>
    </source>
</evidence>
<dbReference type="Proteomes" id="UP001062846">
    <property type="component" value="Chromosome 13"/>
</dbReference>
<comment type="caution">
    <text evidence="1">The sequence shown here is derived from an EMBL/GenBank/DDBJ whole genome shotgun (WGS) entry which is preliminary data.</text>
</comment>